<proteinExistence type="predicted"/>
<reference evidence="1" key="1">
    <citation type="submission" date="2022-03" db="EMBL/GenBank/DDBJ databases">
        <title>Draft genome sequence of Aduncisulcus paluster, a free-living microaerophilic Fornicata.</title>
        <authorList>
            <person name="Yuyama I."/>
            <person name="Kume K."/>
            <person name="Tamura T."/>
            <person name="Inagaki Y."/>
            <person name="Hashimoto T."/>
        </authorList>
    </citation>
    <scope>NUCLEOTIDE SEQUENCE</scope>
    <source>
        <strain evidence="1">NY0171</strain>
    </source>
</reference>
<dbReference type="EMBL" id="BQXS01005731">
    <property type="protein sequence ID" value="GKT14285.1"/>
    <property type="molecule type" value="Genomic_DNA"/>
</dbReference>
<evidence type="ECO:0000313" key="1">
    <source>
        <dbReference type="EMBL" id="GKT14285.1"/>
    </source>
</evidence>
<evidence type="ECO:0000313" key="2">
    <source>
        <dbReference type="Proteomes" id="UP001057375"/>
    </source>
</evidence>
<sequence>SGLRGRCQRQRPLRFASLDCEDPSDADTGVGYCRFDRLDRCRGCDVVPAERYGASSPIAEFQR</sequence>
<feature type="non-terminal residue" evidence="1">
    <location>
        <position position="1"/>
    </location>
</feature>
<dbReference type="Proteomes" id="UP001057375">
    <property type="component" value="Unassembled WGS sequence"/>
</dbReference>
<name>A0ABQ5JTY0_9EUKA</name>
<organism evidence="1 2">
    <name type="scientific">Aduncisulcus paluster</name>
    <dbReference type="NCBI Taxonomy" id="2918883"/>
    <lineage>
        <taxon>Eukaryota</taxon>
        <taxon>Metamonada</taxon>
        <taxon>Carpediemonas-like organisms</taxon>
        <taxon>Aduncisulcus</taxon>
    </lineage>
</organism>
<comment type="caution">
    <text evidence="1">The sequence shown here is derived from an EMBL/GenBank/DDBJ whole genome shotgun (WGS) entry which is preliminary data.</text>
</comment>
<gene>
    <name evidence="1" type="ORF">ADUPG1_004026</name>
</gene>
<accession>A0ABQ5JTY0</accession>
<keyword evidence="2" id="KW-1185">Reference proteome</keyword>
<protein>
    <submittedName>
        <fullName evidence="1">Uncharacterized protein</fullName>
    </submittedName>
</protein>